<comment type="caution">
    <text evidence="1">The sequence shown here is derived from an EMBL/GenBank/DDBJ whole genome shotgun (WGS) entry which is preliminary data.</text>
</comment>
<reference evidence="1" key="1">
    <citation type="submission" date="2022-10" db="EMBL/GenBank/DDBJ databases">
        <authorList>
            <person name="Chen Y."/>
            <person name="Dougan E. K."/>
            <person name="Chan C."/>
            <person name="Rhodes N."/>
            <person name="Thang M."/>
        </authorList>
    </citation>
    <scope>NUCLEOTIDE SEQUENCE</scope>
</reference>
<evidence type="ECO:0008006" key="4">
    <source>
        <dbReference type="Google" id="ProtNLM"/>
    </source>
</evidence>
<evidence type="ECO:0000313" key="1">
    <source>
        <dbReference type="EMBL" id="CAI4010834.1"/>
    </source>
</evidence>
<keyword evidence="3" id="KW-1185">Reference proteome</keyword>
<dbReference type="EMBL" id="CAMXCT030004940">
    <property type="protein sequence ID" value="CAL4798146.1"/>
    <property type="molecule type" value="Genomic_DNA"/>
</dbReference>
<gene>
    <name evidence="1" type="ORF">C1SCF055_LOCUS36059</name>
</gene>
<dbReference type="AlphaFoldDB" id="A0A9P1DL03"/>
<sequence length="169" mass="18963">MAYKNLLSSKWVWKPGKCPCGGTFSRVSWKTSMQRGHGRLFVRCQDCEGYKDVMSFSALPCLRWPIVHYWSFLQHWFAASHRPSSEEIARRMKVSGQANSAARKLGRVLLSAEALCAQRTQQKRTLSGLLEVDGIRASESLCFLGRQRCGTCSTLVRCSVAHARSTCTA</sequence>
<evidence type="ECO:0000313" key="2">
    <source>
        <dbReference type="EMBL" id="CAL1164209.1"/>
    </source>
</evidence>
<dbReference type="EMBL" id="CAMXCT020004940">
    <property type="protein sequence ID" value="CAL1164209.1"/>
    <property type="molecule type" value="Genomic_DNA"/>
</dbReference>
<dbReference type="EMBL" id="CAMXCT010004940">
    <property type="protein sequence ID" value="CAI4010834.1"/>
    <property type="molecule type" value="Genomic_DNA"/>
</dbReference>
<name>A0A9P1DL03_9DINO</name>
<proteinExistence type="predicted"/>
<reference evidence="2" key="2">
    <citation type="submission" date="2024-04" db="EMBL/GenBank/DDBJ databases">
        <authorList>
            <person name="Chen Y."/>
            <person name="Shah S."/>
            <person name="Dougan E. K."/>
            <person name="Thang M."/>
            <person name="Chan C."/>
        </authorList>
    </citation>
    <scope>NUCLEOTIDE SEQUENCE [LARGE SCALE GENOMIC DNA]</scope>
</reference>
<accession>A0A9P1DL03</accession>
<evidence type="ECO:0000313" key="3">
    <source>
        <dbReference type="Proteomes" id="UP001152797"/>
    </source>
</evidence>
<organism evidence="1">
    <name type="scientific">Cladocopium goreaui</name>
    <dbReference type="NCBI Taxonomy" id="2562237"/>
    <lineage>
        <taxon>Eukaryota</taxon>
        <taxon>Sar</taxon>
        <taxon>Alveolata</taxon>
        <taxon>Dinophyceae</taxon>
        <taxon>Suessiales</taxon>
        <taxon>Symbiodiniaceae</taxon>
        <taxon>Cladocopium</taxon>
    </lineage>
</organism>
<protein>
    <recommendedName>
        <fullName evidence="4">Transposase zinc-ribbon domain-containing protein</fullName>
    </recommendedName>
</protein>
<dbReference type="Proteomes" id="UP001152797">
    <property type="component" value="Unassembled WGS sequence"/>
</dbReference>